<organism evidence="1 2">
    <name type="scientific">Racocetra fulgida</name>
    <dbReference type="NCBI Taxonomy" id="60492"/>
    <lineage>
        <taxon>Eukaryota</taxon>
        <taxon>Fungi</taxon>
        <taxon>Fungi incertae sedis</taxon>
        <taxon>Mucoromycota</taxon>
        <taxon>Glomeromycotina</taxon>
        <taxon>Glomeromycetes</taxon>
        <taxon>Diversisporales</taxon>
        <taxon>Gigasporaceae</taxon>
        <taxon>Racocetra</taxon>
    </lineage>
</organism>
<dbReference type="SUPFAM" id="SSF81383">
    <property type="entry name" value="F-box domain"/>
    <property type="match status" value="1"/>
</dbReference>
<dbReference type="EMBL" id="CAJVPZ010000190">
    <property type="protein sequence ID" value="CAG8456654.1"/>
    <property type="molecule type" value="Genomic_DNA"/>
</dbReference>
<name>A0A9N8VPQ9_9GLOM</name>
<dbReference type="InterPro" id="IPR036047">
    <property type="entry name" value="F-box-like_dom_sf"/>
</dbReference>
<proteinExistence type="predicted"/>
<sequence length="415" mass="47514">MGRRLNAIKRKLARAFKDRRHKTSRSSTPELRGYSSGNSQLTLPADCLIDIFSHLEDDHKSLQSCVLVNRSLSLDWGDMEIWKAYPLLLYSAGIDTYLAKLRQFSIHYITDWSIFGYLAKYARNIENLQVLGYSFNIPPHPEDEQNLASLIKIQKNLLHFKLFGYATYPVLTLISLGAQAKSLISVEISYIHFTSTTLQEPTFEGLAACRNLEELTILNCLNATEEILSPLVCATFPSLRKIHIESTYGWDNVVVSLIHNNSTNLEEVYYKPVDNQQHHIMSPTIIESVAQCCPRVVRLGVPIGTLQISHLTDILTSPDCQLRSLSIFRMDRVSWDSEELWSGLGSLMPTTLRHLNIWIYLGDTPMQLFLQNTQAPLETLYVRWWTHYLGYDYQLVGAYLKDKKVGISEFLRHVI</sequence>
<comment type="caution">
    <text evidence="1">The sequence shown here is derived from an EMBL/GenBank/DDBJ whole genome shotgun (WGS) entry which is preliminary data.</text>
</comment>
<accession>A0A9N8VPQ9</accession>
<evidence type="ECO:0000313" key="2">
    <source>
        <dbReference type="Proteomes" id="UP000789396"/>
    </source>
</evidence>
<dbReference type="OrthoDB" id="2360970at2759"/>
<protein>
    <submittedName>
        <fullName evidence="1">17702_t:CDS:1</fullName>
    </submittedName>
</protein>
<dbReference type="SUPFAM" id="SSF52047">
    <property type="entry name" value="RNI-like"/>
    <property type="match status" value="1"/>
</dbReference>
<evidence type="ECO:0000313" key="1">
    <source>
        <dbReference type="EMBL" id="CAG8456654.1"/>
    </source>
</evidence>
<keyword evidence="2" id="KW-1185">Reference proteome</keyword>
<dbReference type="InterPro" id="IPR032675">
    <property type="entry name" value="LRR_dom_sf"/>
</dbReference>
<reference evidence="1" key="1">
    <citation type="submission" date="2021-06" db="EMBL/GenBank/DDBJ databases">
        <authorList>
            <person name="Kallberg Y."/>
            <person name="Tangrot J."/>
            <person name="Rosling A."/>
        </authorList>
    </citation>
    <scope>NUCLEOTIDE SEQUENCE</scope>
    <source>
        <strain evidence="1">IN212</strain>
    </source>
</reference>
<dbReference type="Gene3D" id="3.80.10.10">
    <property type="entry name" value="Ribonuclease Inhibitor"/>
    <property type="match status" value="1"/>
</dbReference>
<dbReference type="Proteomes" id="UP000789396">
    <property type="component" value="Unassembled WGS sequence"/>
</dbReference>
<dbReference type="AlphaFoldDB" id="A0A9N8VPQ9"/>
<gene>
    <name evidence="1" type="ORF">RFULGI_LOCUS489</name>
</gene>